<evidence type="ECO:0000313" key="2">
    <source>
        <dbReference type="Proteomes" id="UP001279734"/>
    </source>
</evidence>
<accession>A0AAD3XYV7</accession>
<protein>
    <submittedName>
        <fullName evidence="1">Uncharacterized protein</fullName>
    </submittedName>
</protein>
<keyword evidence="2" id="KW-1185">Reference proteome</keyword>
<reference evidence="1" key="1">
    <citation type="submission" date="2023-05" db="EMBL/GenBank/DDBJ databases">
        <title>Nepenthes gracilis genome sequencing.</title>
        <authorList>
            <person name="Fukushima K."/>
        </authorList>
    </citation>
    <scope>NUCLEOTIDE SEQUENCE</scope>
    <source>
        <strain evidence="1">SING2019-196</strain>
    </source>
</reference>
<comment type="caution">
    <text evidence="1">The sequence shown here is derived from an EMBL/GenBank/DDBJ whole genome shotgun (WGS) entry which is preliminary data.</text>
</comment>
<gene>
    <name evidence="1" type="ORF">Nepgr_023261</name>
</gene>
<evidence type="ECO:0000313" key="1">
    <source>
        <dbReference type="EMBL" id="GMH21419.1"/>
    </source>
</evidence>
<dbReference type="AlphaFoldDB" id="A0AAD3XYV7"/>
<name>A0AAD3XYV7_NEPGR</name>
<sequence length="133" mass="14203">MGLGDLRESSSMYSTIILGKLPYTMKMGTTTLNCETMWVGGMAKLTCWNTNVPETCAWDPLPVSSVSNPALTVLISLMIKSSLSKGGNAKKSPEINSLAASNPKVAITFCLFSFKRKKGVSRQGGAHSINQLG</sequence>
<dbReference type="Proteomes" id="UP001279734">
    <property type="component" value="Unassembled WGS sequence"/>
</dbReference>
<dbReference type="EMBL" id="BSYO01000023">
    <property type="protein sequence ID" value="GMH21419.1"/>
    <property type="molecule type" value="Genomic_DNA"/>
</dbReference>
<organism evidence="1 2">
    <name type="scientific">Nepenthes gracilis</name>
    <name type="common">Slender pitcher plant</name>
    <dbReference type="NCBI Taxonomy" id="150966"/>
    <lineage>
        <taxon>Eukaryota</taxon>
        <taxon>Viridiplantae</taxon>
        <taxon>Streptophyta</taxon>
        <taxon>Embryophyta</taxon>
        <taxon>Tracheophyta</taxon>
        <taxon>Spermatophyta</taxon>
        <taxon>Magnoliopsida</taxon>
        <taxon>eudicotyledons</taxon>
        <taxon>Gunneridae</taxon>
        <taxon>Pentapetalae</taxon>
        <taxon>Caryophyllales</taxon>
        <taxon>Nepenthaceae</taxon>
        <taxon>Nepenthes</taxon>
    </lineage>
</organism>
<proteinExistence type="predicted"/>